<comment type="caution">
    <text evidence="1">The sequence shown here is derived from an EMBL/GenBank/DDBJ whole genome shotgun (WGS) entry which is preliminary data.</text>
</comment>
<name>A0A1F8GXB4_9BACT</name>
<dbReference type="AlphaFoldDB" id="A0A1F8GXB4"/>
<accession>A0A1F8GXB4</accession>
<dbReference type="EMBL" id="MGKP01000008">
    <property type="protein sequence ID" value="OGN29308.1"/>
    <property type="molecule type" value="Genomic_DNA"/>
</dbReference>
<evidence type="ECO:0000313" key="1">
    <source>
        <dbReference type="EMBL" id="OGN29308.1"/>
    </source>
</evidence>
<protein>
    <submittedName>
        <fullName evidence="1">Uncharacterized protein</fullName>
    </submittedName>
</protein>
<evidence type="ECO:0000313" key="2">
    <source>
        <dbReference type="Proteomes" id="UP000179047"/>
    </source>
</evidence>
<sequence>METYGIPLFFIACLLAALWEHLRQVRASSLKRAISQITEGTRIRYKHRPLPQYFEGEVLAVLRGERGEREDVTGYYVTEEWGPSYTYAHEIAPEDILAVLKHKKASVKTRLSIPMLC</sequence>
<dbReference type="STRING" id="1802701.A3A33_03780"/>
<organism evidence="1 2">
    <name type="scientific">Candidatus Yanofskybacteria bacterium RIFCSPLOWO2_01_FULL_49_25</name>
    <dbReference type="NCBI Taxonomy" id="1802701"/>
    <lineage>
        <taxon>Bacteria</taxon>
        <taxon>Candidatus Yanofskyibacteriota</taxon>
    </lineage>
</organism>
<dbReference type="Proteomes" id="UP000179047">
    <property type="component" value="Unassembled WGS sequence"/>
</dbReference>
<proteinExistence type="predicted"/>
<gene>
    <name evidence="1" type="ORF">A3A33_03780</name>
</gene>
<reference evidence="1 2" key="1">
    <citation type="journal article" date="2016" name="Nat. Commun.">
        <title>Thousands of microbial genomes shed light on interconnected biogeochemical processes in an aquifer system.</title>
        <authorList>
            <person name="Anantharaman K."/>
            <person name="Brown C.T."/>
            <person name="Hug L.A."/>
            <person name="Sharon I."/>
            <person name="Castelle C.J."/>
            <person name="Probst A.J."/>
            <person name="Thomas B.C."/>
            <person name="Singh A."/>
            <person name="Wilkins M.J."/>
            <person name="Karaoz U."/>
            <person name="Brodie E.L."/>
            <person name="Williams K.H."/>
            <person name="Hubbard S.S."/>
            <person name="Banfield J.F."/>
        </authorList>
    </citation>
    <scope>NUCLEOTIDE SEQUENCE [LARGE SCALE GENOMIC DNA]</scope>
</reference>